<protein>
    <recommendedName>
        <fullName evidence="5">Coiled-coil domain-containing protein 178</fullName>
    </recommendedName>
</protein>
<feature type="coiled-coil region" evidence="1">
    <location>
        <begin position="208"/>
        <end position="277"/>
    </location>
</feature>
<keyword evidence="4" id="KW-1185">Reference proteome</keyword>
<gene>
    <name evidence="3" type="ORF">chiPu_0004503</name>
</gene>
<proteinExistence type="predicted"/>
<organism evidence="3 4">
    <name type="scientific">Chiloscyllium punctatum</name>
    <name type="common">Brownbanded bambooshark</name>
    <name type="synonym">Hemiscyllium punctatum</name>
    <dbReference type="NCBI Taxonomy" id="137246"/>
    <lineage>
        <taxon>Eukaryota</taxon>
        <taxon>Metazoa</taxon>
        <taxon>Chordata</taxon>
        <taxon>Craniata</taxon>
        <taxon>Vertebrata</taxon>
        <taxon>Chondrichthyes</taxon>
        <taxon>Elasmobranchii</taxon>
        <taxon>Galeomorphii</taxon>
        <taxon>Galeoidea</taxon>
        <taxon>Orectolobiformes</taxon>
        <taxon>Hemiscylliidae</taxon>
        <taxon>Chiloscyllium</taxon>
    </lineage>
</organism>
<feature type="coiled-coil region" evidence="1">
    <location>
        <begin position="133"/>
        <end position="160"/>
    </location>
</feature>
<reference evidence="3 4" key="1">
    <citation type="journal article" date="2018" name="Nat. Ecol. Evol.">
        <title>Shark genomes provide insights into elasmobranch evolution and the origin of vertebrates.</title>
        <authorList>
            <person name="Hara Y"/>
            <person name="Yamaguchi K"/>
            <person name="Onimaru K"/>
            <person name="Kadota M"/>
            <person name="Koyanagi M"/>
            <person name="Keeley SD"/>
            <person name="Tatsumi K"/>
            <person name="Tanaka K"/>
            <person name="Motone F"/>
            <person name="Kageyama Y"/>
            <person name="Nozu R"/>
            <person name="Adachi N"/>
            <person name="Nishimura O"/>
            <person name="Nakagawa R"/>
            <person name="Tanegashima C"/>
            <person name="Kiyatake I"/>
            <person name="Matsumoto R"/>
            <person name="Murakumo K"/>
            <person name="Nishida K"/>
            <person name="Terakita A"/>
            <person name="Kuratani S"/>
            <person name="Sato K"/>
            <person name="Hyodo S Kuraku.S."/>
        </authorList>
    </citation>
    <scope>NUCLEOTIDE SEQUENCE [LARGE SCALE GENOMIC DNA]</scope>
</reference>
<feature type="region of interest" description="Disordered" evidence="2">
    <location>
        <begin position="68"/>
        <end position="96"/>
    </location>
</feature>
<dbReference type="Proteomes" id="UP000287033">
    <property type="component" value="Unassembled WGS sequence"/>
</dbReference>
<dbReference type="InterPro" id="IPR038826">
    <property type="entry name" value="CCDC178"/>
</dbReference>
<dbReference type="PANTHER" id="PTHR35088:SF1">
    <property type="entry name" value="COILED-COIL DOMAIN-CONTAINING PROTEIN 178"/>
    <property type="match status" value="1"/>
</dbReference>
<evidence type="ECO:0000256" key="2">
    <source>
        <dbReference type="SAM" id="MobiDB-lite"/>
    </source>
</evidence>
<evidence type="ECO:0008006" key="5">
    <source>
        <dbReference type="Google" id="ProtNLM"/>
    </source>
</evidence>
<feature type="coiled-coil region" evidence="1">
    <location>
        <begin position="324"/>
        <end position="354"/>
    </location>
</feature>
<dbReference type="PANTHER" id="PTHR35088">
    <property type="entry name" value="COILED-COIL DOMAIN-CONTAINING PROTEIN 178"/>
    <property type="match status" value="1"/>
</dbReference>
<feature type="coiled-coil region" evidence="1">
    <location>
        <begin position="405"/>
        <end position="453"/>
    </location>
</feature>
<feature type="region of interest" description="Disordered" evidence="2">
    <location>
        <begin position="592"/>
        <end position="611"/>
    </location>
</feature>
<sequence length="734" mass="85737">MAEAHLFSKKSSGWPAQLREMNKGSCHLGSSACRKCDWGKDALPFVCKVIRHVRELETKTEAWFRQLPAPVQSESQETSLSSESTNGNGERYVTSDTDVSDQKFSSELCVQGVGLDQKDEQTTDLQKEVRAVLSDIIGLMEELKTECEKANDALKAERERVTMLGNKIDQLSLWWLHEFPEAVQKEYDICSHDIDELQWHIEVKTYNLQNLEDRVADADALNKKLQEEINLIRNLEDQLEQKLDLEYNIINDIVPNQKEMTEIFNKANSNLNETQQEFDDTFANAEFEQKLISEELLAIESKTADLHKDLINAKDLFDIYTTRENEIQKQLLEAEELYNQLINESAEMEQQRNIKAESLKQLKIRRTEKRTEISVLTTACTELRNTLKERITIGKIELSQQHRELEKTLHELRYLEKANRELELNIESLNNDIKESRQERNKMKKEIRQMQDALKMNNIKLVTVKKQLSQVERTQSALKAKLSMLTKSAVDQEDQLKAEIEKLKKKIKEAMVLRSKLQVKAKAEADELNHIKEGAEKKKQSVLKKVAQAEKIVESIEAKFKELEAIHKAQNETFLKLSVKLNEFRGNYQLRTDNQEKEKNNMKQQLTDGQKEYSDSFNQLNDTLKQIEVIREHFLQKQTLRNRLLNEIEKYKNGILGLRPMLEAAEFKQNNAENFISKLKEDLDVAIKRKTRLEEEHWKLINDRKDKRQEVRKQTMCSYAHSSFDHEETFEKPR</sequence>
<dbReference type="AlphaFoldDB" id="A0A401S6S5"/>
<dbReference type="OMA" id="AICHIQD"/>
<feature type="compositionally biased region" description="Low complexity" evidence="2">
    <location>
        <begin position="72"/>
        <end position="85"/>
    </location>
</feature>
<name>A0A401S6S5_CHIPU</name>
<evidence type="ECO:0000313" key="4">
    <source>
        <dbReference type="Proteomes" id="UP000287033"/>
    </source>
</evidence>
<accession>A0A401S6S5</accession>
<keyword evidence="1" id="KW-0175">Coiled coil</keyword>
<dbReference type="OrthoDB" id="10010556at2759"/>
<evidence type="ECO:0000313" key="3">
    <source>
        <dbReference type="EMBL" id="GCC26089.1"/>
    </source>
</evidence>
<dbReference type="EMBL" id="BEZZ01000110">
    <property type="protein sequence ID" value="GCC26089.1"/>
    <property type="molecule type" value="Genomic_DNA"/>
</dbReference>
<comment type="caution">
    <text evidence="3">The sequence shown here is derived from an EMBL/GenBank/DDBJ whole genome shotgun (WGS) entry which is preliminary data.</text>
</comment>
<evidence type="ECO:0000256" key="1">
    <source>
        <dbReference type="SAM" id="Coils"/>
    </source>
</evidence>